<accession>A0A2P2D780</accession>
<dbReference type="EMBL" id="BFAY01000012">
    <property type="protein sequence ID" value="GBF40421.1"/>
    <property type="molecule type" value="Genomic_DNA"/>
</dbReference>
<evidence type="ECO:0000313" key="1">
    <source>
        <dbReference type="EMBL" id="GBF40421.1"/>
    </source>
</evidence>
<sequence length="77" mass="8390">MVDPLPMAEVIKLRVKCHACSNLIEGSAKYGGGHYVPEGVNFEFVAIGKVETPKGRRVKAEITADCPNCGVRCKWTI</sequence>
<name>A0A2P2D780_9LEPT</name>
<protein>
    <submittedName>
        <fullName evidence="1">Uncharacterized protein</fullName>
    </submittedName>
</protein>
<gene>
    <name evidence="1" type="ORF">LPTSP1_34390</name>
</gene>
<comment type="caution">
    <text evidence="1">The sequence shown here is derived from an EMBL/GenBank/DDBJ whole genome shotgun (WGS) entry which is preliminary data.</text>
</comment>
<dbReference type="Proteomes" id="UP000245076">
    <property type="component" value="Unassembled WGS sequence"/>
</dbReference>
<reference evidence="1 2" key="1">
    <citation type="submission" date="2018-02" db="EMBL/GenBank/DDBJ databases">
        <title>Novel Leptospira species isolated from soil and water in Japan.</title>
        <authorList>
            <person name="Nakao R."/>
            <person name="Masuzawa T."/>
        </authorList>
    </citation>
    <scope>NUCLEOTIDE SEQUENCE [LARGE SCALE GENOMIC DNA]</scope>
    <source>
        <strain evidence="1 2">E8</strain>
    </source>
</reference>
<evidence type="ECO:0000313" key="2">
    <source>
        <dbReference type="Proteomes" id="UP000245076"/>
    </source>
</evidence>
<keyword evidence="2" id="KW-1185">Reference proteome</keyword>
<proteinExistence type="predicted"/>
<organism evidence="1 2">
    <name type="scientific">Leptospira johnsonii</name>
    <dbReference type="NCBI Taxonomy" id="1917820"/>
    <lineage>
        <taxon>Bacteria</taxon>
        <taxon>Pseudomonadati</taxon>
        <taxon>Spirochaetota</taxon>
        <taxon>Spirochaetia</taxon>
        <taxon>Leptospirales</taxon>
        <taxon>Leptospiraceae</taxon>
        <taxon>Leptospira</taxon>
    </lineage>
</organism>
<dbReference type="AlphaFoldDB" id="A0A2P2D780"/>